<accession>A0ABU5DKT6</accession>
<dbReference type="Proteomes" id="UP001285263">
    <property type="component" value="Unassembled WGS sequence"/>
</dbReference>
<proteinExistence type="predicted"/>
<comment type="caution">
    <text evidence="1">The sequence shown here is derived from an EMBL/GenBank/DDBJ whole genome shotgun (WGS) entry which is preliminary data.</text>
</comment>
<sequence>MLIAGLSTPVAGKRLRELRLRPFAQEVHHQINAYKKPAASSSLGLS</sequence>
<name>A0ABU5DKT6_9BURK</name>
<protein>
    <submittedName>
        <fullName evidence="1">Uncharacterized protein</fullName>
    </submittedName>
</protein>
<organism evidence="1 2">
    <name type="scientific">Roseateles agri</name>
    <dbReference type="NCBI Taxonomy" id="3098619"/>
    <lineage>
        <taxon>Bacteria</taxon>
        <taxon>Pseudomonadati</taxon>
        <taxon>Pseudomonadota</taxon>
        <taxon>Betaproteobacteria</taxon>
        <taxon>Burkholderiales</taxon>
        <taxon>Sphaerotilaceae</taxon>
        <taxon>Roseateles</taxon>
    </lineage>
</organism>
<gene>
    <name evidence="1" type="ORF">SNE35_20480</name>
</gene>
<evidence type="ECO:0000313" key="2">
    <source>
        <dbReference type="Proteomes" id="UP001285263"/>
    </source>
</evidence>
<reference evidence="1 2" key="1">
    <citation type="submission" date="2023-11" db="EMBL/GenBank/DDBJ databases">
        <title>Paucibacter sp. nov., isolated from fresh soil in Korea.</title>
        <authorList>
            <person name="Le N.T.T."/>
        </authorList>
    </citation>
    <scope>NUCLEOTIDE SEQUENCE [LARGE SCALE GENOMIC DNA]</scope>
    <source>
        <strain evidence="1 2">R3-3</strain>
    </source>
</reference>
<keyword evidence="2" id="KW-1185">Reference proteome</keyword>
<evidence type="ECO:0000313" key="1">
    <source>
        <dbReference type="EMBL" id="MDY0746901.1"/>
    </source>
</evidence>
<dbReference type="EMBL" id="JAXCLA010000007">
    <property type="protein sequence ID" value="MDY0746901.1"/>
    <property type="molecule type" value="Genomic_DNA"/>
</dbReference>